<dbReference type="EMBL" id="FQXM01000003">
    <property type="protein sequence ID" value="SHH23482.1"/>
    <property type="molecule type" value="Genomic_DNA"/>
</dbReference>
<dbReference type="AlphaFoldDB" id="A0A1M5RAW4"/>
<gene>
    <name evidence="1" type="ORF">SAMN02745207_00429</name>
</gene>
<dbReference type="Proteomes" id="UP000184447">
    <property type="component" value="Unassembled WGS sequence"/>
</dbReference>
<keyword evidence="2" id="KW-1185">Reference proteome</keyword>
<name>A0A1M5RAW4_9CLOT</name>
<evidence type="ECO:0008006" key="3">
    <source>
        <dbReference type="Google" id="ProtNLM"/>
    </source>
</evidence>
<reference evidence="1 2" key="1">
    <citation type="submission" date="2016-11" db="EMBL/GenBank/DDBJ databases">
        <authorList>
            <person name="Jaros S."/>
            <person name="Januszkiewicz K."/>
            <person name="Wedrychowicz H."/>
        </authorList>
    </citation>
    <scope>NUCLEOTIDE SEQUENCE [LARGE SCALE GENOMIC DNA]</scope>
    <source>
        <strain evidence="1 2">DSM 8605</strain>
    </source>
</reference>
<evidence type="ECO:0000313" key="1">
    <source>
        <dbReference type="EMBL" id="SHH23482.1"/>
    </source>
</evidence>
<proteinExistence type="predicted"/>
<organism evidence="1 2">
    <name type="scientific">Clostridium grantii DSM 8605</name>
    <dbReference type="NCBI Taxonomy" id="1121316"/>
    <lineage>
        <taxon>Bacteria</taxon>
        <taxon>Bacillati</taxon>
        <taxon>Bacillota</taxon>
        <taxon>Clostridia</taxon>
        <taxon>Eubacteriales</taxon>
        <taxon>Clostridiaceae</taxon>
        <taxon>Clostridium</taxon>
    </lineage>
</organism>
<dbReference type="RefSeq" id="WP_073336546.1">
    <property type="nucleotide sequence ID" value="NZ_FQXM01000003.1"/>
</dbReference>
<evidence type="ECO:0000313" key="2">
    <source>
        <dbReference type="Proteomes" id="UP000184447"/>
    </source>
</evidence>
<protein>
    <recommendedName>
        <fullName evidence="3">Helix-turn-helix domain-containing protein</fullName>
    </recommendedName>
</protein>
<sequence length="84" mass="9661">MLEERYEDIKKDNDILGKCTTELKNKVSKIINKENLKKHNDRGAGRKSILPKEQLMQVETLHKQGLSYSKTEKEVGLASPMFTN</sequence>
<accession>A0A1M5RAW4</accession>